<organism evidence="1 2">
    <name type="scientific">Araneus ventricosus</name>
    <name type="common">Orbweaver spider</name>
    <name type="synonym">Epeira ventricosa</name>
    <dbReference type="NCBI Taxonomy" id="182803"/>
    <lineage>
        <taxon>Eukaryota</taxon>
        <taxon>Metazoa</taxon>
        <taxon>Ecdysozoa</taxon>
        <taxon>Arthropoda</taxon>
        <taxon>Chelicerata</taxon>
        <taxon>Arachnida</taxon>
        <taxon>Araneae</taxon>
        <taxon>Araneomorphae</taxon>
        <taxon>Entelegynae</taxon>
        <taxon>Araneoidea</taxon>
        <taxon>Araneidae</taxon>
        <taxon>Araneus</taxon>
    </lineage>
</organism>
<dbReference type="Proteomes" id="UP000499080">
    <property type="component" value="Unassembled WGS sequence"/>
</dbReference>
<dbReference type="AlphaFoldDB" id="A0A4Y2UXS2"/>
<keyword evidence="2" id="KW-1185">Reference proteome</keyword>
<accession>A0A4Y2UXS2</accession>
<name>A0A4Y2UXS2_ARAVE</name>
<gene>
    <name evidence="1" type="ORF">AVEN_167512_1</name>
</gene>
<comment type="caution">
    <text evidence="1">The sequence shown here is derived from an EMBL/GenBank/DDBJ whole genome shotgun (WGS) entry which is preliminary data.</text>
</comment>
<evidence type="ECO:0000313" key="2">
    <source>
        <dbReference type="Proteomes" id="UP000499080"/>
    </source>
</evidence>
<reference evidence="1 2" key="1">
    <citation type="journal article" date="2019" name="Sci. Rep.">
        <title>Orb-weaving spider Araneus ventricosus genome elucidates the spidroin gene catalogue.</title>
        <authorList>
            <person name="Kono N."/>
            <person name="Nakamura H."/>
            <person name="Ohtoshi R."/>
            <person name="Moran D.A.P."/>
            <person name="Shinohara A."/>
            <person name="Yoshida Y."/>
            <person name="Fujiwara M."/>
            <person name="Mori M."/>
            <person name="Tomita M."/>
            <person name="Arakawa K."/>
        </authorList>
    </citation>
    <scope>NUCLEOTIDE SEQUENCE [LARGE SCALE GENOMIC DNA]</scope>
</reference>
<sequence length="102" mass="11165">MYISLYPPPDIGNSFCLVVKIFGLEPKGPRFCTAAITPPISDFGHFELDKHFHGNFDGRSTGGLCLSVTPTGRAQMITPPIQFLSSQSISQCVSESFADFYD</sequence>
<protein>
    <submittedName>
        <fullName evidence="1">Uncharacterized protein</fullName>
    </submittedName>
</protein>
<evidence type="ECO:0000313" key="1">
    <source>
        <dbReference type="EMBL" id="GBO16556.1"/>
    </source>
</evidence>
<dbReference type="EMBL" id="BGPR01040439">
    <property type="protein sequence ID" value="GBO16556.1"/>
    <property type="molecule type" value="Genomic_DNA"/>
</dbReference>
<proteinExistence type="predicted"/>